<dbReference type="InterPro" id="IPR043129">
    <property type="entry name" value="ATPase_NBD"/>
</dbReference>
<evidence type="ECO:0000256" key="8">
    <source>
        <dbReference type="ARBA" id="ARBA00023277"/>
    </source>
</evidence>
<dbReference type="GO" id="GO:0046872">
    <property type="term" value="F:metal ion binding"/>
    <property type="evidence" value="ECO:0007669"/>
    <property type="project" value="UniProtKB-KW"/>
</dbReference>
<gene>
    <name evidence="10" type="ORF">FHY64_10540</name>
</gene>
<evidence type="ECO:0000256" key="4">
    <source>
        <dbReference type="ARBA" id="ARBA00022741"/>
    </source>
</evidence>
<keyword evidence="7" id="KW-0067">ATP-binding</keyword>
<evidence type="ECO:0000313" key="10">
    <source>
        <dbReference type="EMBL" id="TNY33682.1"/>
    </source>
</evidence>
<keyword evidence="8" id="KW-0119">Carbohydrate metabolism</keyword>
<dbReference type="InterPro" id="IPR000600">
    <property type="entry name" value="ROK"/>
</dbReference>
<dbReference type="EC" id="2.7.1.59" evidence="1"/>
<comment type="caution">
    <text evidence="10">The sequence shown here is derived from an EMBL/GenBank/DDBJ whole genome shotgun (WGS) entry which is preliminary data.</text>
</comment>
<dbReference type="Proteomes" id="UP000314011">
    <property type="component" value="Unassembled WGS sequence"/>
</dbReference>
<keyword evidence="11" id="KW-1185">Reference proteome</keyword>
<dbReference type="OrthoDB" id="9810372at2"/>
<dbReference type="Gene3D" id="3.30.420.40">
    <property type="match status" value="2"/>
</dbReference>
<evidence type="ECO:0000256" key="9">
    <source>
        <dbReference type="ARBA" id="ARBA00049065"/>
    </source>
</evidence>
<dbReference type="RefSeq" id="WP_140194370.1">
    <property type="nucleotide sequence ID" value="NZ_CP065915.1"/>
</dbReference>
<reference evidence="10 11" key="1">
    <citation type="submission" date="2019-06" db="EMBL/GenBank/DDBJ databases">
        <title>Genome of new Rhodobacteraceae sp. SM1903.</title>
        <authorList>
            <person name="Ren X."/>
        </authorList>
    </citation>
    <scope>NUCLEOTIDE SEQUENCE [LARGE SCALE GENOMIC DNA]</scope>
    <source>
        <strain evidence="10 11">SM1903</strain>
    </source>
</reference>
<keyword evidence="3" id="KW-0479">Metal-binding</keyword>
<dbReference type="GO" id="GO:0045127">
    <property type="term" value="F:N-acetylglucosamine kinase activity"/>
    <property type="evidence" value="ECO:0007669"/>
    <property type="project" value="UniProtKB-EC"/>
</dbReference>
<accession>A0A5C5GG06</accession>
<keyword evidence="4" id="KW-0547">Nucleotide-binding</keyword>
<keyword evidence="5" id="KW-0418">Kinase</keyword>
<evidence type="ECO:0000256" key="1">
    <source>
        <dbReference type="ARBA" id="ARBA00012122"/>
    </source>
</evidence>
<keyword evidence="2" id="KW-0808">Transferase</keyword>
<evidence type="ECO:0000256" key="5">
    <source>
        <dbReference type="ARBA" id="ARBA00022777"/>
    </source>
</evidence>
<dbReference type="AlphaFoldDB" id="A0A5C5GG06"/>
<evidence type="ECO:0000256" key="6">
    <source>
        <dbReference type="ARBA" id="ARBA00022833"/>
    </source>
</evidence>
<dbReference type="GO" id="GO:0005524">
    <property type="term" value="F:ATP binding"/>
    <property type="evidence" value="ECO:0007669"/>
    <property type="project" value="UniProtKB-KW"/>
</dbReference>
<dbReference type="SUPFAM" id="SSF53067">
    <property type="entry name" value="Actin-like ATPase domain"/>
    <property type="match status" value="1"/>
</dbReference>
<dbReference type="EMBL" id="VFFF01000001">
    <property type="protein sequence ID" value="TNY33682.1"/>
    <property type="molecule type" value="Genomic_DNA"/>
</dbReference>
<evidence type="ECO:0000256" key="7">
    <source>
        <dbReference type="ARBA" id="ARBA00022840"/>
    </source>
</evidence>
<name>A0A5C5GG06_9RHOB</name>
<protein>
    <recommendedName>
        <fullName evidence="1">N-acetylglucosamine kinase</fullName>
        <ecNumber evidence="1">2.7.1.59</ecNumber>
    </recommendedName>
</protein>
<dbReference type="PANTHER" id="PTHR18964">
    <property type="entry name" value="ROK (REPRESSOR, ORF, KINASE) FAMILY"/>
    <property type="match status" value="1"/>
</dbReference>
<proteinExistence type="predicted"/>
<evidence type="ECO:0000256" key="3">
    <source>
        <dbReference type="ARBA" id="ARBA00022723"/>
    </source>
</evidence>
<evidence type="ECO:0000313" key="11">
    <source>
        <dbReference type="Proteomes" id="UP000314011"/>
    </source>
</evidence>
<comment type="catalytic activity">
    <reaction evidence="9">
        <text>N-acetyl-D-glucosamine + ATP = N-acetyl-D-glucosamine 6-phosphate + ADP + H(+)</text>
        <dbReference type="Rhea" id="RHEA:17417"/>
        <dbReference type="ChEBI" id="CHEBI:15378"/>
        <dbReference type="ChEBI" id="CHEBI:30616"/>
        <dbReference type="ChEBI" id="CHEBI:57513"/>
        <dbReference type="ChEBI" id="CHEBI:456216"/>
        <dbReference type="ChEBI" id="CHEBI:506227"/>
        <dbReference type="EC" id="2.7.1.59"/>
    </reaction>
</comment>
<dbReference type="Pfam" id="PF00480">
    <property type="entry name" value="ROK"/>
    <property type="match status" value="1"/>
</dbReference>
<evidence type="ECO:0000256" key="2">
    <source>
        <dbReference type="ARBA" id="ARBA00022679"/>
    </source>
</evidence>
<organism evidence="10 11">
    <name type="scientific">Pelagovum pacificum</name>
    <dbReference type="NCBI Taxonomy" id="2588711"/>
    <lineage>
        <taxon>Bacteria</taxon>
        <taxon>Pseudomonadati</taxon>
        <taxon>Pseudomonadota</taxon>
        <taxon>Alphaproteobacteria</taxon>
        <taxon>Rhodobacterales</taxon>
        <taxon>Paracoccaceae</taxon>
        <taxon>Pelagovum</taxon>
    </lineage>
</organism>
<keyword evidence="6" id="KW-0862">Zinc</keyword>
<dbReference type="PANTHER" id="PTHR18964:SF162">
    <property type="entry name" value="N-ACETYL-D-GLUCOSAMINE KINASE"/>
    <property type="match status" value="1"/>
</dbReference>
<sequence length="298" mass="30400">MRIGGIDLGGTKIEARLFEGAGAETVKVHRVPTPTDSFDGLMSALIGQVDWLRAESGDPSLPVGVAIPGVIDPATGESFASNIPASGHSIPAALKAHFGEAIPVVNDCMAFAFSEAQGGAGDGHRVVMGLILGTGVGGGVSIDGAIPPRHAGLAVEVGHIGMSYRAIERHGLPMFRCGCGRLGCVENYISGTGFKNIAEWKTGTRHGAEALGTEPALDEVLDIWADIAGDVLDTIQLALDPDCIVIGGGLSNLPGVADRLTTSLEALRLGSARMPLITVAQHGDSSGARGAALMGLKA</sequence>